<dbReference type="InterPro" id="IPR007369">
    <property type="entry name" value="Peptidase_A22B_SPP"/>
</dbReference>
<comment type="function">
    <text evidence="1">Intramembrane-cleaving aspartic protease (I-CLiP) that cleaves type II membrane signal peptides in the hydrophobic plane of the membrane.</text>
</comment>
<keyword evidence="7" id="KW-0967">Endosome</keyword>
<organism evidence="15 16">
    <name type="scientific">Gossypium mustelinum</name>
    <name type="common">Cotton</name>
    <name type="synonym">Gossypium caicoense</name>
    <dbReference type="NCBI Taxonomy" id="34275"/>
    <lineage>
        <taxon>Eukaryota</taxon>
        <taxon>Viridiplantae</taxon>
        <taxon>Streptophyta</taxon>
        <taxon>Embryophyta</taxon>
        <taxon>Tracheophyta</taxon>
        <taxon>Spermatophyta</taxon>
        <taxon>Magnoliopsida</taxon>
        <taxon>eudicotyledons</taxon>
        <taxon>Gunneridae</taxon>
        <taxon>Pentapetalae</taxon>
        <taxon>rosids</taxon>
        <taxon>malvids</taxon>
        <taxon>Malvales</taxon>
        <taxon>Malvaceae</taxon>
        <taxon>Malvoideae</taxon>
        <taxon>Gossypium</taxon>
    </lineage>
</organism>
<dbReference type="Gene3D" id="3.50.30.30">
    <property type="match status" value="1"/>
</dbReference>
<dbReference type="GO" id="GO:0033619">
    <property type="term" value="P:membrane protein proteolysis"/>
    <property type="evidence" value="ECO:0007669"/>
    <property type="project" value="TreeGrafter"/>
</dbReference>
<name>A0A5D2YBU2_GOSMU</name>
<dbReference type="GO" id="GO:0005765">
    <property type="term" value="C:lysosomal membrane"/>
    <property type="evidence" value="ECO:0007669"/>
    <property type="project" value="TreeGrafter"/>
</dbReference>
<keyword evidence="9 12" id="KW-1133">Transmembrane helix</keyword>
<protein>
    <recommendedName>
        <fullName evidence="14">PA domain-containing protein</fullName>
    </recommendedName>
</protein>
<dbReference type="InterPro" id="IPR003137">
    <property type="entry name" value="PA_domain"/>
</dbReference>
<feature type="transmembrane region" description="Helical" evidence="12">
    <location>
        <begin position="282"/>
        <end position="301"/>
    </location>
</feature>
<keyword evidence="5 12" id="KW-0812">Transmembrane</keyword>
<dbReference type="GO" id="GO:0010008">
    <property type="term" value="C:endosome membrane"/>
    <property type="evidence" value="ECO:0007669"/>
    <property type="project" value="UniProtKB-SubCell"/>
</dbReference>
<evidence type="ECO:0000256" key="8">
    <source>
        <dbReference type="ARBA" id="ARBA00022801"/>
    </source>
</evidence>
<evidence type="ECO:0000256" key="1">
    <source>
        <dbReference type="ARBA" id="ARBA00003012"/>
    </source>
</evidence>
<dbReference type="EMBL" id="CM017643">
    <property type="protein sequence ID" value="TYJ23564.1"/>
    <property type="molecule type" value="Genomic_DNA"/>
</dbReference>
<comment type="similarity">
    <text evidence="3">Belongs to the peptidase A22B family.</text>
</comment>
<dbReference type="GO" id="GO:0030660">
    <property type="term" value="C:Golgi-associated vesicle membrane"/>
    <property type="evidence" value="ECO:0007669"/>
    <property type="project" value="TreeGrafter"/>
</dbReference>
<keyword evidence="11" id="KW-0325">Glycoprotein</keyword>
<evidence type="ECO:0000256" key="9">
    <source>
        <dbReference type="ARBA" id="ARBA00022989"/>
    </source>
</evidence>
<evidence type="ECO:0000259" key="14">
    <source>
        <dbReference type="Pfam" id="PF02225"/>
    </source>
</evidence>
<feature type="transmembrane region" description="Helical" evidence="12">
    <location>
        <begin position="391"/>
        <end position="409"/>
    </location>
</feature>
<feature type="transmembrane region" description="Helical" evidence="12">
    <location>
        <begin position="221"/>
        <end position="241"/>
    </location>
</feature>
<evidence type="ECO:0000256" key="2">
    <source>
        <dbReference type="ARBA" id="ARBA00004337"/>
    </source>
</evidence>
<evidence type="ECO:0000256" key="4">
    <source>
        <dbReference type="ARBA" id="ARBA00022670"/>
    </source>
</evidence>
<evidence type="ECO:0000256" key="11">
    <source>
        <dbReference type="ARBA" id="ARBA00023180"/>
    </source>
</evidence>
<evidence type="ECO:0000313" key="15">
    <source>
        <dbReference type="EMBL" id="TYJ23564.1"/>
    </source>
</evidence>
<evidence type="ECO:0000256" key="10">
    <source>
        <dbReference type="ARBA" id="ARBA00023136"/>
    </source>
</evidence>
<evidence type="ECO:0000256" key="13">
    <source>
        <dbReference type="SAM" id="SignalP"/>
    </source>
</evidence>
<feature type="transmembrane region" description="Helical" evidence="12">
    <location>
        <begin position="247"/>
        <end position="270"/>
    </location>
</feature>
<dbReference type="InterPro" id="IPR006639">
    <property type="entry name" value="Preselin/SPP"/>
</dbReference>
<dbReference type="Pfam" id="PF02225">
    <property type="entry name" value="PA"/>
    <property type="match status" value="1"/>
</dbReference>
<keyword evidence="8" id="KW-0378">Hydrolase</keyword>
<keyword evidence="4" id="KW-0645">Protease</keyword>
<evidence type="ECO:0000256" key="12">
    <source>
        <dbReference type="SAM" id="Phobius"/>
    </source>
</evidence>
<evidence type="ECO:0000256" key="7">
    <source>
        <dbReference type="ARBA" id="ARBA00022753"/>
    </source>
</evidence>
<feature type="transmembrane region" description="Helical" evidence="12">
    <location>
        <begin position="307"/>
        <end position="328"/>
    </location>
</feature>
<feature type="transmembrane region" description="Helical" evidence="12">
    <location>
        <begin position="357"/>
        <end position="379"/>
    </location>
</feature>
<comment type="subcellular location">
    <subcellularLocation>
        <location evidence="2">Endosome membrane</location>
        <topology evidence="2">Multi-pass membrane protein</topology>
    </subcellularLocation>
</comment>
<proteinExistence type="inferred from homology"/>
<dbReference type="GO" id="GO:0098554">
    <property type="term" value="C:cytoplasmic side of endoplasmic reticulum membrane"/>
    <property type="evidence" value="ECO:0007669"/>
    <property type="project" value="TreeGrafter"/>
</dbReference>
<evidence type="ECO:0000256" key="3">
    <source>
        <dbReference type="ARBA" id="ARBA00006859"/>
    </source>
</evidence>
<keyword evidence="6 13" id="KW-0732">Signal</keyword>
<evidence type="ECO:0000256" key="6">
    <source>
        <dbReference type="ARBA" id="ARBA00022729"/>
    </source>
</evidence>
<dbReference type="PANTHER" id="PTHR12174:SF75">
    <property type="entry name" value="SIGNAL PEPTIDE PEPTIDASE-LIKE 2"/>
    <property type="match status" value="1"/>
</dbReference>
<keyword evidence="16" id="KW-1185">Reference proteome</keyword>
<dbReference type="GO" id="GO:0098553">
    <property type="term" value="C:lumenal side of endoplasmic reticulum membrane"/>
    <property type="evidence" value="ECO:0007669"/>
    <property type="project" value="TreeGrafter"/>
</dbReference>
<keyword evidence="10 12" id="KW-0472">Membrane</keyword>
<dbReference type="AlphaFoldDB" id="A0A5D2YBU2"/>
<feature type="domain" description="PA" evidence="14">
    <location>
        <begin position="94"/>
        <end position="145"/>
    </location>
</feature>
<accession>A0A5D2YBU2</accession>
<dbReference type="GO" id="GO:0042500">
    <property type="term" value="F:aspartic endopeptidase activity, intramembrane cleaving"/>
    <property type="evidence" value="ECO:0007669"/>
    <property type="project" value="InterPro"/>
</dbReference>
<feature type="signal peptide" evidence="13">
    <location>
        <begin position="1"/>
        <end position="27"/>
    </location>
</feature>
<feature type="transmembrane region" description="Helical" evidence="12">
    <location>
        <begin position="163"/>
        <end position="181"/>
    </location>
</feature>
<dbReference type="Proteomes" id="UP000323597">
    <property type="component" value="Chromosome A08"/>
</dbReference>
<gene>
    <name evidence="15" type="ORF">E1A91_A08G201200v1</name>
</gene>
<dbReference type="SMART" id="SM00730">
    <property type="entry name" value="PSN"/>
    <property type="match status" value="1"/>
</dbReference>
<evidence type="ECO:0000313" key="16">
    <source>
        <dbReference type="Proteomes" id="UP000323597"/>
    </source>
</evidence>
<dbReference type="FunFam" id="3.50.30.30:FF:000007">
    <property type="entry name" value="Signal peptide peptidase-like 3"/>
    <property type="match status" value="1"/>
</dbReference>
<evidence type="ECO:0000256" key="5">
    <source>
        <dbReference type="ARBA" id="ARBA00022692"/>
    </source>
</evidence>
<feature type="chain" id="PRO_5022800510" description="PA domain-containing protein" evidence="13">
    <location>
        <begin position="28"/>
        <end position="441"/>
    </location>
</feature>
<dbReference type="PANTHER" id="PTHR12174">
    <property type="entry name" value="SIGNAL PEPTIDE PEPTIDASE"/>
    <property type="match status" value="1"/>
</dbReference>
<dbReference type="Pfam" id="PF04258">
    <property type="entry name" value="Peptidase_A22B"/>
    <property type="match status" value="1"/>
</dbReference>
<reference evidence="15 16" key="1">
    <citation type="submission" date="2019-07" db="EMBL/GenBank/DDBJ databases">
        <title>WGS assembly of Gossypium mustelinum.</title>
        <authorList>
            <person name="Chen Z.J."/>
            <person name="Sreedasyam A."/>
            <person name="Ando A."/>
            <person name="Song Q."/>
            <person name="De L."/>
            <person name="Hulse-Kemp A."/>
            <person name="Ding M."/>
            <person name="Ye W."/>
            <person name="Kirkbride R."/>
            <person name="Jenkins J."/>
            <person name="Plott C."/>
            <person name="Lovell J."/>
            <person name="Lin Y.-M."/>
            <person name="Vaughn R."/>
            <person name="Liu B."/>
            <person name="Li W."/>
            <person name="Simpson S."/>
            <person name="Scheffler B."/>
            <person name="Saski C."/>
            <person name="Grover C."/>
            <person name="Hu G."/>
            <person name="Conover J."/>
            <person name="Carlson J."/>
            <person name="Shu S."/>
            <person name="Boston L."/>
            <person name="Williams M."/>
            <person name="Peterson D."/>
            <person name="Mcgee K."/>
            <person name="Jones D."/>
            <person name="Wendel J."/>
            <person name="Stelly D."/>
            <person name="Grimwood J."/>
            <person name="Schmutz J."/>
        </authorList>
    </citation>
    <scope>NUCLEOTIDE SEQUENCE [LARGE SCALE GENOMIC DNA]</scope>
    <source>
        <strain evidence="15">1408120.09</strain>
    </source>
</reference>
<sequence length="441" mass="49005">MEQHRLCGVILVSALISFVCQPISVIAGDIVHDDNLAPKKPGCENDFVLVKVQTWVNGIEESEYVGVGARFGTTIVSKEKNANQRCLILSDPRDCCSHPKNKLANDFIMVDRGHCKCTTKANNAQAAHASAVLIINNQKELYKMALSVQLYSPKRPLVDIAEVFLWLMAIGTIIGASYWSAWSARGAAIEQDKLLKDALDEIPESRHVGFGGVVDINTKSAILFVVVACFLVMLYKLMSYWFVELLAVLFCIGGVEGLQTCLVALFHRWFKRAGESYIKVPYLTLAVLPICVAFAVVWAVYRNVSSAWIGQDILGIALIITVLQIVHVPNLKVARGDKSGEDGIPMLLKISRMFDPWGGYSIIEFGDILLPGLLIAFSLRYDWLAKKTLRAGYFLWAMIAYGLGTFLILERKLGDLRVLWTRGESERPCPHIQLEPNIVMS</sequence>